<reference evidence="2 3" key="2">
    <citation type="journal article" date="2017" name="Genome Biol. Evol.">
        <title>Trajectories and Drivers of Genome Evolution in Surface-Associated Marine Phaeobacter.</title>
        <authorList>
            <person name="Freese H.M."/>
            <person name="Sikorski J."/>
            <person name="Bunk B."/>
            <person name="Scheuner C."/>
            <person name="Meier-Kolthoff J.P."/>
            <person name="Sproer C."/>
            <person name="Gram L."/>
            <person name="Overmann J."/>
        </authorList>
    </citation>
    <scope>NUCLEOTIDE SEQUENCE [LARGE SCALE GENOMIC DNA]</scope>
    <source>
        <strain evidence="2 3">P36</strain>
    </source>
</reference>
<feature type="domain" description="NAD-dependent epimerase/dehydratase" evidence="1">
    <location>
        <begin position="10"/>
        <end position="186"/>
    </location>
</feature>
<reference evidence="2 3" key="3">
    <citation type="journal article" date="2017" name="Int. J. Syst. Evol. Microbiol.">
        <title>Adaptation of Surface-Associated Bacteria to the Open Ocean: A Genomically Distinct Subpopulation of Phaeobacter gallaeciensis Colonizes Pacific Mesozooplankton.</title>
        <authorList>
            <person name="Freese H.M."/>
            <person name="Methner A."/>
            <person name="Overmann J."/>
        </authorList>
    </citation>
    <scope>NUCLEOTIDE SEQUENCE [LARGE SCALE GENOMIC DNA]</scope>
    <source>
        <strain evidence="2 3">P36</strain>
    </source>
</reference>
<geneLocation type="plasmid" evidence="2 3">
    <name>pP36_e</name>
</geneLocation>
<evidence type="ECO:0000259" key="1">
    <source>
        <dbReference type="Pfam" id="PF01370"/>
    </source>
</evidence>
<evidence type="ECO:0000313" key="2">
    <source>
        <dbReference type="EMBL" id="ATG38059.1"/>
    </source>
</evidence>
<dbReference type="RefSeq" id="WP_244906686.1">
    <property type="nucleotide sequence ID" value="NZ_CP010648.1"/>
</dbReference>
<evidence type="ECO:0000313" key="3">
    <source>
        <dbReference type="Proteomes" id="UP000218891"/>
    </source>
</evidence>
<gene>
    <name evidence="2" type="ORF">PhaeoP36_03984</name>
</gene>
<dbReference type="SUPFAM" id="SSF51735">
    <property type="entry name" value="NAD(P)-binding Rossmann-fold domains"/>
    <property type="match status" value="1"/>
</dbReference>
<proteinExistence type="predicted"/>
<dbReference type="InterPro" id="IPR001509">
    <property type="entry name" value="Epimerase_deHydtase"/>
</dbReference>
<dbReference type="PANTHER" id="PTHR48079:SF6">
    <property type="entry name" value="NAD(P)-BINDING DOMAIN-CONTAINING PROTEIN-RELATED"/>
    <property type="match status" value="1"/>
</dbReference>
<dbReference type="Proteomes" id="UP000218891">
    <property type="component" value="Plasmid pP36_e"/>
</dbReference>
<dbReference type="Pfam" id="PF01370">
    <property type="entry name" value="Epimerase"/>
    <property type="match status" value="1"/>
</dbReference>
<reference evidence="2 3" key="1">
    <citation type="journal article" date="2017" name="Front. Microbiol.">
        <title>Phaeobacter piscinae sp. nov., a species of the Roseobacter group and potential aquaculture probiont.</title>
        <authorList>
            <person name="Sonnenschein E.C."/>
            <person name="Phippen C.B.W."/>
            <person name="Nielsen K.F."/>
            <person name="Mateiu R.V."/>
            <person name="Melchiorsen J."/>
            <person name="Gram L."/>
            <person name="Overmann J."/>
            <person name="Freese H.M."/>
        </authorList>
    </citation>
    <scope>NUCLEOTIDE SEQUENCE [LARGE SCALE GENOMIC DNA]</scope>
    <source>
        <strain evidence="2 3">P36</strain>
    </source>
</reference>
<dbReference type="InterPro" id="IPR036291">
    <property type="entry name" value="NAD(P)-bd_dom_sf"/>
</dbReference>
<dbReference type="Gene3D" id="3.40.50.720">
    <property type="entry name" value="NAD(P)-binding Rossmann-like Domain"/>
    <property type="match status" value="1"/>
</dbReference>
<dbReference type="PANTHER" id="PTHR48079">
    <property type="entry name" value="PROTEIN YEEZ"/>
    <property type="match status" value="1"/>
</dbReference>
<sequence>MRFPPTLRPILILGASGRIGGILRHQWASAGADLRWQRRARPDGAEPVAAGWHVFDPLADPEALAAAARGAAAILCLAGPVPGGAAGRDLSAHQLMQHRDLAMATLEAAARVRDAETGAGTGAPRLLLASSAAVYGAAPGPLSEDIPLAPMAPYGVAKAEMEQAAQARAAELGLEISLLRIGNIAGIDAILGGWRAGFCLDQFADGQTPRRSYIGPGTLAEVLASLIQCPDLPQVLNIAQPGAVAMGDLLQAAGLDCARKPAPAQAIAEVRLDVTRLIGLLAAQPVPAADLPARLPVATAADLVAEARALTLLPQSAPDKDTRI</sequence>
<accession>A0ABN5DKP2</accession>
<organism evidence="2 3">
    <name type="scientific">Phaeobacter piscinae</name>
    <dbReference type="NCBI Taxonomy" id="1580596"/>
    <lineage>
        <taxon>Bacteria</taxon>
        <taxon>Pseudomonadati</taxon>
        <taxon>Pseudomonadota</taxon>
        <taxon>Alphaproteobacteria</taxon>
        <taxon>Rhodobacterales</taxon>
        <taxon>Roseobacteraceae</taxon>
        <taxon>Phaeobacter</taxon>
    </lineage>
</organism>
<dbReference type="EMBL" id="CP010648">
    <property type="protein sequence ID" value="ATG38059.1"/>
    <property type="molecule type" value="Genomic_DNA"/>
</dbReference>
<reference evidence="2 3" key="4">
    <citation type="journal article" date="2018" name="Environ. Microbiol. Rep.">
        <title>Phylogenetic distribution of roseobacticides in the Roseobacter group and their effect on microalgae.</title>
        <authorList>
            <person name="Sonnenschein E.C."/>
            <person name="Phippen C.B."/>
            <person name="Bentzon-Tilia M."/>
            <person name="Rasmussen S.A."/>
            <person name="Nielsen K.F."/>
            <person name="Gram L."/>
        </authorList>
    </citation>
    <scope>NUCLEOTIDE SEQUENCE [LARGE SCALE GENOMIC DNA]</scope>
    <source>
        <strain evidence="2 3">P36</strain>
    </source>
</reference>
<protein>
    <submittedName>
        <fullName evidence="2">NAD dependent epimerase/dehydratase</fullName>
    </submittedName>
</protein>
<keyword evidence="3" id="KW-1185">Reference proteome</keyword>
<dbReference type="InterPro" id="IPR051783">
    <property type="entry name" value="NAD(P)-dependent_oxidoreduct"/>
</dbReference>
<keyword evidence="2" id="KW-0614">Plasmid</keyword>
<name>A0ABN5DKP2_9RHOB</name>